<evidence type="ECO:0000313" key="3">
    <source>
        <dbReference type="EMBL" id="EMG36178.1"/>
    </source>
</evidence>
<feature type="transmembrane region" description="Helical" evidence="2">
    <location>
        <begin position="40"/>
        <end position="60"/>
    </location>
</feature>
<keyword evidence="2" id="KW-1133">Transmembrane helix</keyword>
<dbReference type="EMBL" id="AOSV01000032">
    <property type="protein sequence ID" value="EMG36178.1"/>
    <property type="molecule type" value="Genomic_DNA"/>
</dbReference>
<dbReference type="Proteomes" id="UP000011922">
    <property type="component" value="Unassembled WGS sequence"/>
</dbReference>
<keyword evidence="1" id="KW-0175">Coiled coil</keyword>
<name>M5Q124_DESAF</name>
<proteinExistence type="predicted"/>
<evidence type="ECO:0000256" key="2">
    <source>
        <dbReference type="SAM" id="Phobius"/>
    </source>
</evidence>
<evidence type="ECO:0000256" key="1">
    <source>
        <dbReference type="SAM" id="Coils"/>
    </source>
</evidence>
<protein>
    <recommendedName>
        <fullName evidence="5">Polysaccharide chain length determinant N-terminal domain-containing protein</fullName>
    </recommendedName>
</protein>
<dbReference type="RefSeq" id="WP_005988823.1">
    <property type="nucleotide sequence ID" value="NZ_AOSV01000032.1"/>
</dbReference>
<dbReference type="PANTHER" id="PTHR32309">
    <property type="entry name" value="TYROSINE-PROTEIN KINASE"/>
    <property type="match status" value="1"/>
</dbReference>
<evidence type="ECO:0008006" key="5">
    <source>
        <dbReference type="Google" id="ProtNLM"/>
    </source>
</evidence>
<accession>M5Q124</accession>
<gene>
    <name evidence="3" type="ORF">PCS_03120</name>
</gene>
<evidence type="ECO:0000313" key="4">
    <source>
        <dbReference type="Proteomes" id="UP000011922"/>
    </source>
</evidence>
<feature type="coiled-coil region" evidence="1">
    <location>
        <begin position="204"/>
        <end position="231"/>
    </location>
</feature>
<keyword evidence="2" id="KW-0812">Transmembrane</keyword>
<dbReference type="InterPro" id="IPR050445">
    <property type="entry name" value="Bact_polysacc_biosynth/exp"/>
</dbReference>
<dbReference type="GO" id="GO:0005886">
    <property type="term" value="C:plasma membrane"/>
    <property type="evidence" value="ECO:0007669"/>
    <property type="project" value="TreeGrafter"/>
</dbReference>
<dbReference type="OrthoDB" id="8884120at2"/>
<reference evidence="3 4" key="1">
    <citation type="journal article" date="2013" name="Genome Announc.">
        <title>Draft Genome Sequence for Desulfovibrio africanus Strain PCS.</title>
        <authorList>
            <person name="Brown S.D."/>
            <person name="Utturkar S.M."/>
            <person name="Arkin A.P."/>
            <person name="Deutschbauer A.M."/>
            <person name="Elias D.A."/>
            <person name="Hazen T.C."/>
            <person name="Chakraborty R."/>
        </authorList>
    </citation>
    <scope>NUCLEOTIDE SEQUENCE [LARGE SCALE GENOMIC DNA]</scope>
    <source>
        <strain evidence="3 4">PCS</strain>
    </source>
</reference>
<dbReference type="PATRIC" id="fig|1262666.3.peg.3166"/>
<sequence length="326" mass="36876">MQAPDNRSTVCPLRLPAPTDVSGDAALLRFLAVVRKRRRFLLAMPLAAGALTLLACLLIIPTTYLSLASLLPTQTARQQDMLSSTLSDKLPITFDFMEHKEERVIMAFLLSLTLQERLLADPELLQRLYDRPWDRLLIRLNMQDSPSAARAIQEKRLERIFRVRHKTGDAVINLSWEARDPDFAARMLERVIEEMRRYLEREHVSDASRQRRFIESQAAQASAELAAWEARAPGAGLSLPRIQREIIAAAALHAELQSRLAMARIDEAREVVTFSVLDEPFRPVKKHWPKTGWLTAGAMALGLLLGLLLVFLHQALDDSREVHAGR</sequence>
<keyword evidence="2" id="KW-0472">Membrane</keyword>
<organism evidence="3 4">
    <name type="scientific">Desulfocurvibacter africanus PCS</name>
    <dbReference type="NCBI Taxonomy" id="1262666"/>
    <lineage>
        <taxon>Bacteria</taxon>
        <taxon>Pseudomonadati</taxon>
        <taxon>Thermodesulfobacteriota</taxon>
        <taxon>Desulfovibrionia</taxon>
        <taxon>Desulfovibrionales</taxon>
        <taxon>Desulfovibrionaceae</taxon>
        <taxon>Desulfocurvibacter</taxon>
    </lineage>
</organism>
<feature type="transmembrane region" description="Helical" evidence="2">
    <location>
        <begin position="292"/>
        <end position="312"/>
    </location>
</feature>
<dbReference type="AlphaFoldDB" id="M5Q124"/>
<dbReference type="GO" id="GO:0004713">
    <property type="term" value="F:protein tyrosine kinase activity"/>
    <property type="evidence" value="ECO:0007669"/>
    <property type="project" value="TreeGrafter"/>
</dbReference>
<dbReference type="PANTHER" id="PTHR32309:SF13">
    <property type="entry name" value="FERRIC ENTEROBACTIN TRANSPORT PROTEIN FEPE"/>
    <property type="match status" value="1"/>
</dbReference>
<comment type="caution">
    <text evidence="3">The sequence shown here is derived from an EMBL/GenBank/DDBJ whole genome shotgun (WGS) entry which is preliminary data.</text>
</comment>